<accession>A0A9N8WLA2</accession>
<reference evidence="2" key="1">
    <citation type="submission" date="2021-06" db="EMBL/GenBank/DDBJ databases">
        <authorList>
            <person name="Kallberg Y."/>
            <person name="Tangrot J."/>
            <person name="Rosling A."/>
        </authorList>
    </citation>
    <scope>NUCLEOTIDE SEQUENCE</scope>
    <source>
        <strain evidence="2">BR232B</strain>
    </source>
</reference>
<dbReference type="AlphaFoldDB" id="A0A9N8WLA2"/>
<gene>
    <name evidence="2" type="ORF">PBRASI_LOCUS2231</name>
</gene>
<feature type="coiled-coil region" evidence="1">
    <location>
        <begin position="94"/>
        <end position="142"/>
    </location>
</feature>
<evidence type="ECO:0000313" key="3">
    <source>
        <dbReference type="Proteomes" id="UP000789739"/>
    </source>
</evidence>
<dbReference type="EMBL" id="CAJVPI010000169">
    <property type="protein sequence ID" value="CAG8493476.1"/>
    <property type="molecule type" value="Genomic_DNA"/>
</dbReference>
<evidence type="ECO:0000313" key="2">
    <source>
        <dbReference type="EMBL" id="CAG8493476.1"/>
    </source>
</evidence>
<comment type="caution">
    <text evidence="2">The sequence shown here is derived from an EMBL/GenBank/DDBJ whole genome shotgun (WGS) entry which is preliminary data.</text>
</comment>
<proteinExistence type="predicted"/>
<dbReference type="Gene3D" id="1.20.1170.10">
    <property type="match status" value="1"/>
</dbReference>
<feature type="coiled-coil region" evidence="1">
    <location>
        <begin position="193"/>
        <end position="220"/>
    </location>
</feature>
<name>A0A9N8WLA2_9GLOM</name>
<protein>
    <submittedName>
        <fullName evidence="2">6435_t:CDS:1</fullName>
    </submittedName>
</protein>
<organism evidence="2 3">
    <name type="scientific">Paraglomus brasilianum</name>
    <dbReference type="NCBI Taxonomy" id="144538"/>
    <lineage>
        <taxon>Eukaryota</taxon>
        <taxon>Fungi</taxon>
        <taxon>Fungi incertae sedis</taxon>
        <taxon>Mucoromycota</taxon>
        <taxon>Glomeromycotina</taxon>
        <taxon>Glomeromycetes</taxon>
        <taxon>Paraglomerales</taxon>
        <taxon>Paraglomeraceae</taxon>
        <taxon>Paraglomus</taxon>
    </lineage>
</organism>
<dbReference type="SUPFAM" id="SSF58100">
    <property type="entry name" value="Bacterial hemolysins"/>
    <property type="match status" value="1"/>
</dbReference>
<sequence length="293" mass="32990">MEPVNPGSSLIVTAAQAFEKCSDLAEGQKIMESMAKEVEVNKDLFYKAVVNFISGNKSILEESFKPVTDVELVEPVSTDIAQYKNAIETLLIFVRKYENVANGLETAFEEISDNLKSCSNNIKDYLEDFNDIKEELKRLQQNKYKPDKRQSTGKWSTAANILSLAASFTVGGFAPELLLGGASLSAAYNSNTCSGACEHIEQLREKIKKLEIQINSKKTVEVLYEALRGATVEAGQTKAYWKKRNYGLEGLLKKLENHEQRGQHLDEAEARNFRTEWLDYQKEYSKYSSTIVL</sequence>
<keyword evidence="3" id="KW-1185">Reference proteome</keyword>
<dbReference type="Proteomes" id="UP000789739">
    <property type="component" value="Unassembled WGS sequence"/>
</dbReference>
<keyword evidence="1" id="KW-0175">Coiled coil</keyword>
<evidence type="ECO:0000256" key="1">
    <source>
        <dbReference type="SAM" id="Coils"/>
    </source>
</evidence>